<gene>
    <name evidence="8" type="ORF">GCM10010102_16820</name>
</gene>
<keyword evidence="4 7" id="KW-1133">Transmembrane helix</keyword>
<feature type="transmembrane region" description="Helical" evidence="7">
    <location>
        <begin position="152"/>
        <end position="177"/>
    </location>
</feature>
<evidence type="ECO:0000256" key="5">
    <source>
        <dbReference type="ARBA" id="ARBA00023136"/>
    </source>
</evidence>
<dbReference type="InterPro" id="IPR050367">
    <property type="entry name" value="APC_superfamily"/>
</dbReference>
<dbReference type="EMBL" id="BMPT01000005">
    <property type="protein sequence ID" value="GGM21719.1"/>
    <property type="molecule type" value="Genomic_DNA"/>
</dbReference>
<dbReference type="Proteomes" id="UP000655589">
    <property type="component" value="Unassembled WGS sequence"/>
</dbReference>
<dbReference type="PANTHER" id="PTHR42770">
    <property type="entry name" value="AMINO ACID TRANSPORTER-RELATED"/>
    <property type="match status" value="1"/>
</dbReference>
<reference evidence="8" key="2">
    <citation type="submission" date="2020-09" db="EMBL/GenBank/DDBJ databases">
        <authorList>
            <person name="Sun Q."/>
            <person name="Ohkuma M."/>
        </authorList>
    </citation>
    <scope>NUCLEOTIDE SEQUENCE</scope>
    <source>
        <strain evidence="8">JCM 3051</strain>
    </source>
</reference>
<keyword evidence="2" id="KW-1003">Cell membrane</keyword>
<feature type="transmembrane region" description="Helical" evidence="7">
    <location>
        <begin position="410"/>
        <end position="428"/>
    </location>
</feature>
<proteinExistence type="predicted"/>
<dbReference type="AlphaFoldDB" id="A0A8H9GH80"/>
<keyword evidence="3 7" id="KW-0812">Transmembrane</keyword>
<sequence length="456" mass="46955">MTATANEPSTRLNRTVSGRLLYLFILGDVLGAGVYALVGELAGEVGGAVWLPLLVALGLALLTAGSYAELVTKYPRAGGAAVFAERAFKQPIVSFLVGFSMLAAGVTSAAGLSLAFAGDYFAAFVDAPDRLVALLFLTAVALLNARGIKESLGANVVMTVIEVGGLVLIVVLAAVVLGRGDGEPGRAVQFADGVTPALAVLSAAILAYYSFVGFETSANVAEEVKDVRRVYPRALFGALVTAGVVYLAVGVAAVTVVDPETLAGSTGPLLEVVSAAGGVPAWLFSLVALIAVANGALLTMIMSSRLAYGMAEQRLLPSVLDRVLPGRRTPWAAIVATTLVAMVLVFTGDLAALAETVVLLLLLVFISTNVAVLVLRKDHVEHEHFRVVTVVPWLGVASCVLLLSQQSGATWLRAGALLALGAVLYLAMRLARRGNGHTGGDADAAPRDDAAGGVTR</sequence>
<dbReference type="InterPro" id="IPR002293">
    <property type="entry name" value="AA/rel_permease1"/>
</dbReference>
<protein>
    <submittedName>
        <fullName evidence="8">Amino acid permease</fullName>
    </submittedName>
</protein>
<dbReference type="RefSeq" id="WP_171105957.1">
    <property type="nucleotide sequence ID" value="NZ_BMPT01000005.1"/>
</dbReference>
<evidence type="ECO:0000256" key="4">
    <source>
        <dbReference type="ARBA" id="ARBA00022989"/>
    </source>
</evidence>
<keyword evidence="9" id="KW-1185">Reference proteome</keyword>
<accession>A0A8H9GH80</accession>
<evidence type="ECO:0000313" key="8">
    <source>
        <dbReference type="EMBL" id="GGM21719.1"/>
    </source>
</evidence>
<feature type="transmembrane region" description="Helical" evidence="7">
    <location>
        <begin position="50"/>
        <end position="71"/>
    </location>
</feature>
<feature type="transmembrane region" description="Helical" evidence="7">
    <location>
        <begin position="387"/>
        <end position="404"/>
    </location>
</feature>
<feature type="transmembrane region" description="Helical" evidence="7">
    <location>
        <begin position="92"/>
        <end position="115"/>
    </location>
</feature>
<feature type="transmembrane region" description="Helical" evidence="7">
    <location>
        <begin position="20"/>
        <end position="38"/>
    </location>
</feature>
<dbReference type="PANTHER" id="PTHR42770:SF11">
    <property type="entry name" value="INNER MEMBRANE TRANSPORT PROTEIN YBAT"/>
    <property type="match status" value="1"/>
</dbReference>
<organism evidence="8 9">
    <name type="scientific">Promicromonospora citrea</name>
    <dbReference type="NCBI Taxonomy" id="43677"/>
    <lineage>
        <taxon>Bacteria</taxon>
        <taxon>Bacillati</taxon>
        <taxon>Actinomycetota</taxon>
        <taxon>Actinomycetes</taxon>
        <taxon>Micrococcales</taxon>
        <taxon>Promicromonosporaceae</taxon>
        <taxon>Promicromonospora</taxon>
    </lineage>
</organism>
<keyword evidence="5 7" id="KW-0472">Membrane</keyword>
<evidence type="ECO:0000256" key="6">
    <source>
        <dbReference type="SAM" id="MobiDB-lite"/>
    </source>
</evidence>
<evidence type="ECO:0000313" key="9">
    <source>
        <dbReference type="Proteomes" id="UP000655589"/>
    </source>
</evidence>
<evidence type="ECO:0000256" key="2">
    <source>
        <dbReference type="ARBA" id="ARBA00022475"/>
    </source>
</evidence>
<feature type="region of interest" description="Disordered" evidence="6">
    <location>
        <begin position="436"/>
        <end position="456"/>
    </location>
</feature>
<dbReference type="GO" id="GO:0022857">
    <property type="term" value="F:transmembrane transporter activity"/>
    <property type="evidence" value="ECO:0007669"/>
    <property type="project" value="InterPro"/>
</dbReference>
<feature type="transmembrane region" description="Helical" evidence="7">
    <location>
        <begin position="281"/>
        <end position="308"/>
    </location>
</feature>
<feature type="transmembrane region" description="Helical" evidence="7">
    <location>
        <begin position="352"/>
        <end position="375"/>
    </location>
</feature>
<feature type="transmembrane region" description="Helical" evidence="7">
    <location>
        <begin position="197"/>
        <end position="214"/>
    </location>
</feature>
<dbReference type="PIRSF" id="PIRSF006060">
    <property type="entry name" value="AA_transporter"/>
    <property type="match status" value="1"/>
</dbReference>
<name>A0A8H9GH80_9MICO</name>
<feature type="transmembrane region" description="Helical" evidence="7">
    <location>
        <begin position="235"/>
        <end position="257"/>
    </location>
</feature>
<dbReference type="Gene3D" id="1.20.1740.10">
    <property type="entry name" value="Amino acid/polyamine transporter I"/>
    <property type="match status" value="1"/>
</dbReference>
<dbReference type="GO" id="GO:0005886">
    <property type="term" value="C:plasma membrane"/>
    <property type="evidence" value="ECO:0007669"/>
    <property type="project" value="UniProtKB-SubCell"/>
</dbReference>
<comment type="subcellular location">
    <subcellularLocation>
        <location evidence="1">Cell membrane</location>
        <topology evidence="1">Multi-pass membrane protein</topology>
    </subcellularLocation>
</comment>
<evidence type="ECO:0000256" key="7">
    <source>
        <dbReference type="SAM" id="Phobius"/>
    </source>
</evidence>
<comment type="caution">
    <text evidence="8">The sequence shown here is derived from an EMBL/GenBank/DDBJ whole genome shotgun (WGS) entry which is preliminary data.</text>
</comment>
<evidence type="ECO:0000256" key="1">
    <source>
        <dbReference type="ARBA" id="ARBA00004651"/>
    </source>
</evidence>
<evidence type="ECO:0000256" key="3">
    <source>
        <dbReference type="ARBA" id="ARBA00022692"/>
    </source>
</evidence>
<dbReference type="Pfam" id="PF13520">
    <property type="entry name" value="AA_permease_2"/>
    <property type="match status" value="1"/>
</dbReference>
<feature type="transmembrane region" description="Helical" evidence="7">
    <location>
        <begin position="329"/>
        <end position="346"/>
    </location>
</feature>
<reference evidence="8" key="1">
    <citation type="journal article" date="2014" name="Int. J. Syst. Evol. Microbiol.">
        <title>Complete genome sequence of Corynebacterium casei LMG S-19264T (=DSM 44701T), isolated from a smear-ripened cheese.</title>
        <authorList>
            <consortium name="US DOE Joint Genome Institute (JGI-PGF)"/>
            <person name="Walter F."/>
            <person name="Albersmeier A."/>
            <person name="Kalinowski J."/>
            <person name="Ruckert C."/>
        </authorList>
    </citation>
    <scope>NUCLEOTIDE SEQUENCE</scope>
    <source>
        <strain evidence="8">JCM 3051</strain>
    </source>
</reference>
<feature type="transmembrane region" description="Helical" evidence="7">
    <location>
        <begin position="127"/>
        <end position="145"/>
    </location>
</feature>